<protein>
    <submittedName>
        <fullName evidence="1">Uncharacterized protein</fullName>
    </submittedName>
</protein>
<reference evidence="1" key="1">
    <citation type="submission" date="2022-10" db="EMBL/GenBank/DDBJ databases">
        <title>The complete genomes of actinobacterial strains from the NBC collection.</title>
        <authorList>
            <person name="Joergensen T.S."/>
            <person name="Alvarez Arevalo M."/>
            <person name="Sterndorff E.B."/>
            <person name="Faurdal D."/>
            <person name="Vuksanovic O."/>
            <person name="Mourched A.-S."/>
            <person name="Charusanti P."/>
            <person name="Shaw S."/>
            <person name="Blin K."/>
            <person name="Weber T."/>
        </authorList>
    </citation>
    <scope>NUCLEOTIDE SEQUENCE</scope>
    <source>
        <strain evidence="1">NBC_00119</strain>
    </source>
</reference>
<name>A0AAU1TXC2_9ACTN</name>
<dbReference type="AlphaFoldDB" id="A0AAU1TXC2"/>
<proteinExistence type="predicted"/>
<organism evidence="1">
    <name type="scientific">Streptomyces sp. NBC_00119</name>
    <dbReference type="NCBI Taxonomy" id="2975659"/>
    <lineage>
        <taxon>Bacteria</taxon>
        <taxon>Bacillati</taxon>
        <taxon>Actinomycetota</taxon>
        <taxon>Actinomycetes</taxon>
        <taxon>Kitasatosporales</taxon>
        <taxon>Streptomycetaceae</taxon>
        <taxon>Streptomyces</taxon>
    </lineage>
</organism>
<sequence>MGLAGASMFLVEGARGELLGPLLALALLADALLVVLELAFQMGIRSPGDVLVMAQLFCGPAGFLMKDISRA</sequence>
<gene>
    <name evidence="1" type="ORF">OHU69_02580</name>
</gene>
<dbReference type="EMBL" id="CP108195">
    <property type="protein sequence ID" value="WTS10075.1"/>
    <property type="molecule type" value="Genomic_DNA"/>
</dbReference>
<evidence type="ECO:0000313" key="1">
    <source>
        <dbReference type="EMBL" id="WTS10075.1"/>
    </source>
</evidence>
<accession>A0AAU1TXC2</accession>